<reference evidence="4" key="1">
    <citation type="submission" date="2014-09" db="EMBL/GenBank/DDBJ databases">
        <authorList>
            <person name="Sharma Rahul"/>
            <person name="Thines Marco"/>
        </authorList>
    </citation>
    <scope>NUCLEOTIDE SEQUENCE [LARGE SCALE GENOMIC DNA]</scope>
</reference>
<keyword evidence="4" id="KW-1185">Reference proteome</keyword>
<evidence type="ECO:0000256" key="1">
    <source>
        <dbReference type="SAM" id="Coils"/>
    </source>
</evidence>
<organism evidence="3 4">
    <name type="scientific">Plasmopara halstedii</name>
    <name type="common">Downy mildew of sunflower</name>
    <dbReference type="NCBI Taxonomy" id="4781"/>
    <lineage>
        <taxon>Eukaryota</taxon>
        <taxon>Sar</taxon>
        <taxon>Stramenopiles</taxon>
        <taxon>Oomycota</taxon>
        <taxon>Peronosporomycetes</taxon>
        <taxon>Peronosporales</taxon>
        <taxon>Peronosporaceae</taxon>
        <taxon>Plasmopara</taxon>
    </lineage>
</organism>
<proteinExistence type="predicted"/>
<dbReference type="OrthoDB" id="124951at2759"/>
<sequence>MPLTPGGNSAWGNRELLYLIEAWDEVIDDPKDRLMLSTGERATLHARFCVIASSNRRSLSSVTRQHHRVCTAYRLIVATNKKSLKRGTPSWFELSTAEQHELRRAYTKKEKGLLILSPELFRKIDRMCGNNGGGKYHKGKELSKKVVKRSPHAKNPEPEDEAEFVDTPKAAWTPQDWAMFVDAWQEAVDEFIDYGNEPDEKVKLPNWLIRQKFVALGGSQDTTVGSITAKKRCIIHSYNFICQCVNGLEALDGSDWFDYTFTERFRLQRKLVNPKSSQRVGCEIDRETYQTIGSVLEKEEILETITVTGRKRKRGRRKIRKSSMSSDPSSDQSVIQSPTSSLSEDADDMSEAEDPPTKHPSPIVNDDERSQVDEQVVEALLEAQNARFEQLLRDLREERMEERKQNQAMLLAILHERKPTDDLTENATYMEALVGKQQEQLVSLFAQMHKERQQEREDFHALLRQLCSRS</sequence>
<accession>A0A0P1B7J2</accession>
<dbReference type="GeneID" id="36403149"/>
<evidence type="ECO:0000256" key="2">
    <source>
        <dbReference type="SAM" id="MobiDB-lite"/>
    </source>
</evidence>
<name>A0A0P1B7J2_PLAHL</name>
<evidence type="ECO:0000313" key="4">
    <source>
        <dbReference type="Proteomes" id="UP000054928"/>
    </source>
</evidence>
<protein>
    <submittedName>
        <fullName evidence="3">Uncharacterized protein</fullName>
    </submittedName>
</protein>
<feature type="compositionally biased region" description="Basic residues" evidence="2">
    <location>
        <begin position="312"/>
        <end position="321"/>
    </location>
</feature>
<keyword evidence="1" id="KW-0175">Coiled coil</keyword>
<evidence type="ECO:0000313" key="3">
    <source>
        <dbReference type="EMBL" id="CEG50382.1"/>
    </source>
</evidence>
<dbReference type="RefSeq" id="XP_024586751.1">
    <property type="nucleotide sequence ID" value="XM_024721676.1"/>
</dbReference>
<dbReference type="OMA" id="ARFCAIS"/>
<feature type="coiled-coil region" evidence="1">
    <location>
        <begin position="378"/>
        <end position="412"/>
    </location>
</feature>
<dbReference type="EMBL" id="CCYD01003105">
    <property type="protein sequence ID" value="CEG50382.1"/>
    <property type="molecule type" value="Genomic_DNA"/>
</dbReference>
<feature type="compositionally biased region" description="Acidic residues" evidence="2">
    <location>
        <begin position="344"/>
        <end position="354"/>
    </location>
</feature>
<dbReference type="AlphaFoldDB" id="A0A0P1B7J2"/>
<feature type="compositionally biased region" description="Low complexity" evidence="2">
    <location>
        <begin position="322"/>
        <end position="343"/>
    </location>
</feature>
<dbReference type="Proteomes" id="UP000054928">
    <property type="component" value="Unassembled WGS sequence"/>
</dbReference>
<feature type="region of interest" description="Disordered" evidence="2">
    <location>
        <begin position="312"/>
        <end position="369"/>
    </location>
</feature>